<comment type="caution">
    <text evidence="1">The sequence shown here is derived from an EMBL/GenBank/DDBJ whole genome shotgun (WGS) entry which is preliminary data.</text>
</comment>
<evidence type="ECO:0000313" key="2">
    <source>
        <dbReference type="Proteomes" id="UP000798662"/>
    </source>
</evidence>
<evidence type="ECO:0000313" key="1">
    <source>
        <dbReference type="EMBL" id="KAK1866525.1"/>
    </source>
</evidence>
<accession>A0ACC3C974</accession>
<sequence length="549" mass="58528">MAAAFPSTAASGRAAEAAAAAPMETDDAVGAAAGVPPPVQVQLLELPDELLSLITLSAYEKGCYVNLFCACKRLRDLGYASIRAVSFRARSEDDESEMERVSVSPPLSSPVALLASPRGAAMYAHLRSALGFLGHAHGVRDVTLHECTRYDSGWVPDADDSDADADILYYALLLPALRRLPLTSFSASLVAHPADAAAVRSVLGHHGGSLVELTLSGVFRDDEPTSYEIAPWLDAASAGMPNLHTLTLDVDVDEEAAAAVARLCPALTTLCVVSKSFPNACAPLRLPALPSLSRLDWAGSQVAPPAAGVGLAALVGGRTFMKLRLAGMSAVEVLPAVKAAAAVPPDFDLECSRPLGDNHMLQLLDGTPTGLDAVRRLQLHLGRSATWDGVRLLNRLGALTDLTVIFSGRLTQRHTSPPPKGLLAPLKLREWPVARLHRLSVSLSLFERVRGDWVVDLLHGLAASGSQHSLRELRLRGPELSEAAAADPLAALTRLAYLDYDVQCPRGVFSDGPEVMGARDRMATWLHQRLPALQHSLGRRRRILGRSPK</sequence>
<organism evidence="1 2">
    <name type="scientific">Pyropia yezoensis</name>
    <name type="common">Susabi-nori</name>
    <name type="synonym">Porphyra yezoensis</name>
    <dbReference type="NCBI Taxonomy" id="2788"/>
    <lineage>
        <taxon>Eukaryota</taxon>
        <taxon>Rhodophyta</taxon>
        <taxon>Bangiophyceae</taxon>
        <taxon>Bangiales</taxon>
        <taxon>Bangiaceae</taxon>
        <taxon>Pyropia</taxon>
    </lineage>
</organism>
<proteinExistence type="predicted"/>
<keyword evidence="2" id="KW-1185">Reference proteome</keyword>
<dbReference type="Proteomes" id="UP000798662">
    <property type="component" value="Chromosome 2"/>
</dbReference>
<protein>
    <submittedName>
        <fullName evidence="1">Uncharacterized protein</fullName>
    </submittedName>
</protein>
<dbReference type="EMBL" id="CM020619">
    <property type="protein sequence ID" value="KAK1866525.1"/>
    <property type="molecule type" value="Genomic_DNA"/>
</dbReference>
<gene>
    <name evidence="1" type="ORF">I4F81_009041</name>
</gene>
<reference evidence="1" key="1">
    <citation type="submission" date="2019-11" db="EMBL/GenBank/DDBJ databases">
        <title>Nori genome reveals adaptations in red seaweeds to the harsh intertidal environment.</title>
        <authorList>
            <person name="Wang D."/>
            <person name="Mao Y."/>
        </authorList>
    </citation>
    <scope>NUCLEOTIDE SEQUENCE</scope>
    <source>
        <tissue evidence="1">Gametophyte</tissue>
    </source>
</reference>
<name>A0ACC3C974_PYRYE</name>